<proteinExistence type="predicted"/>
<dbReference type="HOGENOM" id="CLU_3429708_0_0_1"/>
<dbReference type="Proteomes" id="UP000026962">
    <property type="component" value="Chromosome 11"/>
</dbReference>
<evidence type="ECO:0000313" key="3">
    <source>
        <dbReference type="Proteomes" id="UP000026962"/>
    </source>
</evidence>
<dbReference type="AlphaFoldDB" id="A0A0E0MBP1"/>
<feature type="compositionally biased region" description="Basic residues" evidence="1">
    <location>
        <begin position="1"/>
        <end position="10"/>
    </location>
</feature>
<evidence type="ECO:0000313" key="2">
    <source>
        <dbReference type="EnsemblPlants" id="OPUNC11G00760.1"/>
    </source>
</evidence>
<accession>A0A0E0MBP1</accession>
<organism evidence="2">
    <name type="scientific">Oryza punctata</name>
    <name type="common">Red rice</name>
    <dbReference type="NCBI Taxonomy" id="4537"/>
    <lineage>
        <taxon>Eukaryota</taxon>
        <taxon>Viridiplantae</taxon>
        <taxon>Streptophyta</taxon>
        <taxon>Embryophyta</taxon>
        <taxon>Tracheophyta</taxon>
        <taxon>Spermatophyta</taxon>
        <taxon>Magnoliopsida</taxon>
        <taxon>Liliopsida</taxon>
        <taxon>Poales</taxon>
        <taxon>Poaceae</taxon>
        <taxon>BOP clade</taxon>
        <taxon>Oryzoideae</taxon>
        <taxon>Oryzeae</taxon>
        <taxon>Oryzinae</taxon>
        <taxon>Oryza</taxon>
    </lineage>
</organism>
<reference evidence="2" key="2">
    <citation type="submission" date="2018-05" db="EMBL/GenBank/DDBJ databases">
        <title>OpunRS2 (Oryza punctata Reference Sequence Version 2).</title>
        <authorList>
            <person name="Zhang J."/>
            <person name="Kudrna D."/>
            <person name="Lee S."/>
            <person name="Talag J."/>
            <person name="Welchert J."/>
            <person name="Wing R.A."/>
        </authorList>
    </citation>
    <scope>NUCLEOTIDE SEQUENCE [LARGE SCALE GENOMIC DNA]</scope>
</reference>
<feature type="region of interest" description="Disordered" evidence="1">
    <location>
        <begin position="1"/>
        <end position="20"/>
    </location>
</feature>
<protein>
    <submittedName>
        <fullName evidence="2">Uncharacterized protein</fullName>
    </submittedName>
</protein>
<name>A0A0E0MBP1_ORYPU</name>
<dbReference type="Gramene" id="OPUNC11G00760.1">
    <property type="protein sequence ID" value="OPUNC11G00760.1"/>
    <property type="gene ID" value="OPUNC11G00760"/>
</dbReference>
<sequence length="20" mass="2279">MFLPRCRHAAHTPSTRSPVN</sequence>
<reference evidence="2" key="1">
    <citation type="submission" date="2015-04" db="UniProtKB">
        <authorList>
            <consortium name="EnsemblPlants"/>
        </authorList>
    </citation>
    <scope>IDENTIFICATION</scope>
</reference>
<keyword evidence="3" id="KW-1185">Reference proteome</keyword>
<evidence type="ECO:0000256" key="1">
    <source>
        <dbReference type="SAM" id="MobiDB-lite"/>
    </source>
</evidence>
<dbReference type="EnsemblPlants" id="OPUNC11G00760.1">
    <property type="protein sequence ID" value="OPUNC11G00760.1"/>
    <property type="gene ID" value="OPUNC11G00760"/>
</dbReference>